<dbReference type="GO" id="GO:0004930">
    <property type="term" value="F:G protein-coupled receptor activity"/>
    <property type="evidence" value="ECO:0007669"/>
    <property type="project" value="UniProtKB-KW"/>
</dbReference>
<evidence type="ECO:0000256" key="4">
    <source>
        <dbReference type="ARBA" id="ARBA00022989"/>
    </source>
</evidence>
<keyword evidence="8" id="KW-0807">Transducer</keyword>
<dbReference type="SUPFAM" id="SSF81321">
    <property type="entry name" value="Family A G protein-coupled receptor-like"/>
    <property type="match status" value="1"/>
</dbReference>
<evidence type="ECO:0000256" key="9">
    <source>
        <dbReference type="SAM" id="Phobius"/>
    </source>
</evidence>
<dbReference type="InterPro" id="IPR000276">
    <property type="entry name" value="GPCR_Rhodpsn"/>
</dbReference>
<keyword evidence="2" id="KW-1003">Cell membrane</keyword>
<reference evidence="11 12" key="2">
    <citation type="journal article" date="2019" name="G3 (Bethesda)">
        <title>Hybrid Assembly of the Genome of the Entomopathogenic Nematode Steinernema carpocapsae Identifies the X-Chromosome.</title>
        <authorList>
            <person name="Serra L."/>
            <person name="Macchietto M."/>
            <person name="Macias-Munoz A."/>
            <person name="McGill C.J."/>
            <person name="Rodriguez I.M."/>
            <person name="Rodriguez B."/>
            <person name="Murad R."/>
            <person name="Mortazavi A."/>
        </authorList>
    </citation>
    <scope>NUCLEOTIDE SEQUENCE [LARGE SCALE GENOMIC DNA]</scope>
    <source>
        <strain evidence="11 12">ALL</strain>
    </source>
</reference>
<evidence type="ECO:0000256" key="8">
    <source>
        <dbReference type="ARBA" id="ARBA00023224"/>
    </source>
</evidence>
<evidence type="ECO:0000256" key="3">
    <source>
        <dbReference type="ARBA" id="ARBA00022692"/>
    </source>
</evidence>
<dbReference type="EMBL" id="AZBU02000008">
    <property type="protein sequence ID" value="TKR67613.1"/>
    <property type="molecule type" value="Genomic_DNA"/>
</dbReference>
<keyword evidence="7" id="KW-0675">Receptor</keyword>
<evidence type="ECO:0000256" key="6">
    <source>
        <dbReference type="ARBA" id="ARBA00023136"/>
    </source>
</evidence>
<evidence type="ECO:0000313" key="12">
    <source>
        <dbReference type="Proteomes" id="UP000298663"/>
    </source>
</evidence>
<dbReference type="PANTHER" id="PTHR24229:SF40">
    <property type="entry name" value="ALLATOSTATIN C RECEPTOR 1-RELATED"/>
    <property type="match status" value="1"/>
</dbReference>
<evidence type="ECO:0000256" key="1">
    <source>
        <dbReference type="ARBA" id="ARBA00004651"/>
    </source>
</evidence>
<dbReference type="PROSITE" id="PS50262">
    <property type="entry name" value="G_PROTEIN_RECEP_F1_2"/>
    <property type="match status" value="1"/>
</dbReference>
<feature type="domain" description="G-protein coupled receptors family 1 profile" evidence="10">
    <location>
        <begin position="23"/>
        <end position="292"/>
    </location>
</feature>
<dbReference type="PANTHER" id="PTHR24229">
    <property type="entry name" value="NEUROPEPTIDES RECEPTOR"/>
    <property type="match status" value="1"/>
</dbReference>
<dbReference type="PRINTS" id="PR00237">
    <property type="entry name" value="GPCRRHODOPSN"/>
</dbReference>
<dbReference type="STRING" id="34508.A0A4U5MFB5"/>
<evidence type="ECO:0000259" key="10">
    <source>
        <dbReference type="PROSITE" id="PS50262"/>
    </source>
</evidence>
<dbReference type="Pfam" id="PF00001">
    <property type="entry name" value="7tm_1"/>
    <property type="match status" value="1"/>
</dbReference>
<dbReference type="Gene3D" id="1.20.1070.10">
    <property type="entry name" value="Rhodopsin 7-helix transmembrane proteins"/>
    <property type="match status" value="1"/>
</dbReference>
<evidence type="ECO:0000313" key="11">
    <source>
        <dbReference type="EMBL" id="TKR67613.1"/>
    </source>
</evidence>
<feature type="transmembrane region" description="Helical" evidence="9">
    <location>
        <begin position="46"/>
        <end position="66"/>
    </location>
</feature>
<feature type="transmembrane region" description="Helical" evidence="9">
    <location>
        <begin position="127"/>
        <end position="147"/>
    </location>
</feature>
<keyword evidence="6 9" id="KW-0472">Membrane</keyword>
<organism evidence="11 12">
    <name type="scientific">Steinernema carpocapsae</name>
    <name type="common">Entomopathogenic nematode</name>
    <dbReference type="NCBI Taxonomy" id="34508"/>
    <lineage>
        <taxon>Eukaryota</taxon>
        <taxon>Metazoa</taxon>
        <taxon>Ecdysozoa</taxon>
        <taxon>Nematoda</taxon>
        <taxon>Chromadorea</taxon>
        <taxon>Rhabditida</taxon>
        <taxon>Tylenchina</taxon>
        <taxon>Panagrolaimomorpha</taxon>
        <taxon>Strongyloidoidea</taxon>
        <taxon>Steinernematidae</taxon>
        <taxon>Steinernema</taxon>
    </lineage>
</organism>
<keyword evidence="5" id="KW-0297">G-protein coupled receptor</keyword>
<sequence length="395" mass="43833">MKLGYRQYVAGTYIAFNIVGFALNVWVAYVVAPLLTAQRVRVPKAILFYILILCISDLMTMIGMLFLITEVVLGTWMFSSFACTSYLIFDSMNKFVAPIIVVLISRTCYATVCLDKAKQENAASLKQAVALVVVSLCVVMALLWPVFAYSEVFTLYFNVNETAKEVNVMRKCSFLPPPTIELGFSIVACTLSYAIPLFGIIYWYVSVPFFLRKRAGESLVQRSSSAEGAIKKVVATVIVLTAVYVVCWTPYWISLFAHRIFATSSMNRTLVILSYLIHLLPYVSCVAYPVIFTVMNRGIKAAHAEVLKNHKRKLLSIKDEAGQQIRIAVRGAASKSRGSDATKICNGLMIERSVSNMSNTLNTKNDLPSFNSVAEATTESTATNLRVDSLEETLL</sequence>
<evidence type="ECO:0000256" key="5">
    <source>
        <dbReference type="ARBA" id="ARBA00023040"/>
    </source>
</evidence>
<reference evidence="11 12" key="1">
    <citation type="journal article" date="2015" name="Genome Biol.">
        <title>Comparative genomics of Steinernema reveals deeply conserved gene regulatory networks.</title>
        <authorList>
            <person name="Dillman A.R."/>
            <person name="Macchietto M."/>
            <person name="Porter C.F."/>
            <person name="Rogers A."/>
            <person name="Williams B."/>
            <person name="Antoshechkin I."/>
            <person name="Lee M.M."/>
            <person name="Goodwin Z."/>
            <person name="Lu X."/>
            <person name="Lewis E.E."/>
            <person name="Goodrich-Blair H."/>
            <person name="Stock S.P."/>
            <person name="Adams B.J."/>
            <person name="Sternberg P.W."/>
            <person name="Mortazavi A."/>
        </authorList>
    </citation>
    <scope>NUCLEOTIDE SEQUENCE [LARGE SCALE GENOMIC DNA]</scope>
    <source>
        <strain evidence="11 12">ALL</strain>
    </source>
</reference>
<dbReference type="CDD" id="cd00637">
    <property type="entry name" value="7tm_classA_rhodopsin-like"/>
    <property type="match status" value="1"/>
</dbReference>
<evidence type="ECO:0000256" key="7">
    <source>
        <dbReference type="ARBA" id="ARBA00023170"/>
    </source>
</evidence>
<evidence type="ECO:0000256" key="2">
    <source>
        <dbReference type="ARBA" id="ARBA00022475"/>
    </source>
</evidence>
<keyword evidence="4 9" id="KW-1133">Transmembrane helix</keyword>
<dbReference type="AlphaFoldDB" id="A0A4U5MFB5"/>
<keyword evidence="3 9" id="KW-0812">Transmembrane</keyword>
<feature type="transmembrane region" description="Helical" evidence="9">
    <location>
        <begin position="12"/>
        <end position="34"/>
    </location>
</feature>
<dbReference type="Proteomes" id="UP000298663">
    <property type="component" value="Unassembled WGS sequence"/>
</dbReference>
<dbReference type="GO" id="GO:0005886">
    <property type="term" value="C:plasma membrane"/>
    <property type="evidence" value="ECO:0007669"/>
    <property type="project" value="UniProtKB-SubCell"/>
</dbReference>
<feature type="transmembrane region" description="Helical" evidence="9">
    <location>
        <begin position="273"/>
        <end position="294"/>
    </location>
</feature>
<dbReference type="GO" id="GO:0042277">
    <property type="term" value="F:peptide binding"/>
    <property type="evidence" value="ECO:0007669"/>
    <property type="project" value="TreeGrafter"/>
</dbReference>
<keyword evidence="12" id="KW-1185">Reference proteome</keyword>
<feature type="transmembrane region" description="Helical" evidence="9">
    <location>
        <begin position="95"/>
        <end position="115"/>
    </location>
</feature>
<dbReference type="OrthoDB" id="6076970at2759"/>
<proteinExistence type="predicted"/>
<name>A0A4U5MFB5_STECR</name>
<comment type="subcellular location">
    <subcellularLocation>
        <location evidence="1">Cell membrane</location>
        <topology evidence="1">Multi-pass membrane protein</topology>
    </subcellularLocation>
</comment>
<dbReference type="GO" id="GO:0043005">
    <property type="term" value="C:neuron projection"/>
    <property type="evidence" value="ECO:0007669"/>
    <property type="project" value="TreeGrafter"/>
</dbReference>
<feature type="transmembrane region" description="Helical" evidence="9">
    <location>
        <begin position="232"/>
        <end position="253"/>
    </location>
</feature>
<comment type="caution">
    <text evidence="11">The sequence shown here is derived from an EMBL/GenBank/DDBJ whole genome shotgun (WGS) entry which is preliminary data.</text>
</comment>
<gene>
    <name evidence="11" type="ORF">L596_023737</name>
</gene>
<accession>A0A4U5MFB5</accession>
<dbReference type="InterPro" id="IPR017452">
    <property type="entry name" value="GPCR_Rhodpsn_7TM"/>
</dbReference>
<protein>
    <recommendedName>
        <fullName evidence="10">G-protein coupled receptors family 1 profile domain-containing protein</fullName>
    </recommendedName>
</protein>
<feature type="transmembrane region" description="Helical" evidence="9">
    <location>
        <begin position="71"/>
        <end position="89"/>
    </location>
</feature>
<feature type="transmembrane region" description="Helical" evidence="9">
    <location>
        <begin position="184"/>
        <end position="211"/>
    </location>
</feature>